<name>A0A9D1G1Z0_9FIRM</name>
<comment type="caution">
    <text evidence="2">The sequence shown here is derived from an EMBL/GenBank/DDBJ whole genome shotgun (WGS) entry which is preliminary data.</text>
</comment>
<accession>A0A9D1G1Z0</accession>
<sequence>MKKIVCLVLALLCVSVMAVAESTPSKTTADLTLIQTSAANLPEGASFTLAPVTTARAADLPDYEERVAACEAEIAKLAQSASVAEYFGTVTDSEGNEINLTEILGADALNVYEFLPLVVDGYDPAYGNVTATMEFSTPYEEGEQVVVLVGLVTVAEDGTEAMAWTALPGLGTSNGGIEVEFTPEIMVQIQEGTAMMTVVSAN</sequence>
<proteinExistence type="predicted"/>
<evidence type="ECO:0000313" key="2">
    <source>
        <dbReference type="EMBL" id="HIS93813.1"/>
    </source>
</evidence>
<dbReference type="AlphaFoldDB" id="A0A9D1G1Z0"/>
<reference evidence="2" key="1">
    <citation type="submission" date="2020-10" db="EMBL/GenBank/DDBJ databases">
        <authorList>
            <person name="Gilroy R."/>
        </authorList>
    </citation>
    <scope>NUCLEOTIDE SEQUENCE</scope>
    <source>
        <strain evidence="2">13766</strain>
    </source>
</reference>
<protein>
    <submittedName>
        <fullName evidence="2">Uncharacterized protein</fullName>
    </submittedName>
</protein>
<reference evidence="2" key="2">
    <citation type="journal article" date="2021" name="PeerJ">
        <title>Extensive microbial diversity within the chicken gut microbiome revealed by metagenomics and culture.</title>
        <authorList>
            <person name="Gilroy R."/>
            <person name="Ravi A."/>
            <person name="Getino M."/>
            <person name="Pursley I."/>
            <person name="Horton D.L."/>
            <person name="Alikhan N.F."/>
            <person name="Baker D."/>
            <person name="Gharbi K."/>
            <person name="Hall N."/>
            <person name="Watson M."/>
            <person name="Adriaenssens E.M."/>
            <person name="Foster-Nyarko E."/>
            <person name="Jarju S."/>
            <person name="Secka A."/>
            <person name="Antonio M."/>
            <person name="Oren A."/>
            <person name="Chaudhuri R.R."/>
            <person name="La Ragione R."/>
            <person name="Hildebrand F."/>
            <person name="Pallen M.J."/>
        </authorList>
    </citation>
    <scope>NUCLEOTIDE SEQUENCE</scope>
    <source>
        <strain evidence="2">13766</strain>
    </source>
</reference>
<organism evidence="2 3">
    <name type="scientific">Candidatus Alectryocaccomicrobium excrementavium</name>
    <dbReference type="NCBI Taxonomy" id="2840668"/>
    <lineage>
        <taxon>Bacteria</taxon>
        <taxon>Bacillati</taxon>
        <taxon>Bacillota</taxon>
        <taxon>Clostridia</taxon>
        <taxon>Candidatus Alectryocaccomicrobium</taxon>
    </lineage>
</organism>
<feature type="signal peptide" evidence="1">
    <location>
        <begin position="1"/>
        <end position="20"/>
    </location>
</feature>
<feature type="chain" id="PRO_5038449573" evidence="1">
    <location>
        <begin position="21"/>
        <end position="202"/>
    </location>
</feature>
<evidence type="ECO:0000256" key="1">
    <source>
        <dbReference type="SAM" id="SignalP"/>
    </source>
</evidence>
<gene>
    <name evidence="2" type="ORF">IAA84_12430</name>
</gene>
<dbReference type="Proteomes" id="UP000824140">
    <property type="component" value="Unassembled WGS sequence"/>
</dbReference>
<keyword evidence="1" id="KW-0732">Signal</keyword>
<dbReference type="EMBL" id="DVJN01000236">
    <property type="protein sequence ID" value="HIS93813.1"/>
    <property type="molecule type" value="Genomic_DNA"/>
</dbReference>
<evidence type="ECO:0000313" key="3">
    <source>
        <dbReference type="Proteomes" id="UP000824140"/>
    </source>
</evidence>